<organism evidence="4 5">
    <name type="scientific">Pseudotenacibaculum haliotis</name>
    <dbReference type="NCBI Taxonomy" id="1862138"/>
    <lineage>
        <taxon>Bacteria</taxon>
        <taxon>Pseudomonadati</taxon>
        <taxon>Bacteroidota</taxon>
        <taxon>Flavobacteriia</taxon>
        <taxon>Flavobacteriales</taxon>
        <taxon>Flavobacteriaceae</taxon>
        <taxon>Pseudotenacibaculum</taxon>
    </lineage>
</organism>
<reference evidence="5" key="1">
    <citation type="journal article" date="2019" name="Int. J. Syst. Evol. Microbiol.">
        <title>The Global Catalogue of Microorganisms (GCM) 10K type strain sequencing project: providing services to taxonomists for standard genome sequencing and annotation.</title>
        <authorList>
            <consortium name="The Broad Institute Genomics Platform"/>
            <consortium name="The Broad Institute Genome Sequencing Center for Infectious Disease"/>
            <person name="Wu L."/>
            <person name="Ma J."/>
        </authorList>
    </citation>
    <scope>NUCLEOTIDE SEQUENCE [LARGE SCALE GENOMIC DNA]</scope>
    <source>
        <strain evidence="5">KCTC 52127</strain>
    </source>
</reference>
<accession>A0ABW5LNW7</accession>
<evidence type="ECO:0000313" key="5">
    <source>
        <dbReference type="Proteomes" id="UP001597508"/>
    </source>
</evidence>
<dbReference type="EMBL" id="JBHULH010000001">
    <property type="protein sequence ID" value="MFD2566350.1"/>
    <property type="molecule type" value="Genomic_DNA"/>
</dbReference>
<dbReference type="Gene3D" id="3.40.50.2300">
    <property type="match status" value="1"/>
</dbReference>
<dbReference type="PANTHER" id="PTHR45526:SF1">
    <property type="entry name" value="TRANSCRIPTIONAL REGULATORY PROTEIN DCUR-RELATED"/>
    <property type="match status" value="1"/>
</dbReference>
<dbReference type="RefSeq" id="WP_379665058.1">
    <property type="nucleotide sequence ID" value="NZ_JBHULH010000001.1"/>
</dbReference>
<dbReference type="InterPro" id="IPR001789">
    <property type="entry name" value="Sig_transdc_resp-reg_receiver"/>
</dbReference>
<dbReference type="SUPFAM" id="SSF52172">
    <property type="entry name" value="CheY-like"/>
    <property type="match status" value="1"/>
</dbReference>
<evidence type="ECO:0000256" key="1">
    <source>
        <dbReference type="PROSITE-ProRule" id="PRU00169"/>
    </source>
</evidence>
<dbReference type="InterPro" id="IPR007492">
    <property type="entry name" value="LytTR_DNA-bd_dom"/>
</dbReference>
<dbReference type="Pfam" id="PF00072">
    <property type="entry name" value="Response_reg"/>
    <property type="match status" value="1"/>
</dbReference>
<keyword evidence="5" id="KW-1185">Reference proteome</keyword>
<feature type="domain" description="Response regulatory" evidence="2">
    <location>
        <begin position="1"/>
        <end position="110"/>
    </location>
</feature>
<dbReference type="InterPro" id="IPR011006">
    <property type="entry name" value="CheY-like_superfamily"/>
</dbReference>
<protein>
    <submittedName>
        <fullName evidence="4">LytR/AlgR family response regulator transcription factor</fullName>
    </submittedName>
</protein>
<dbReference type="SMART" id="SM00448">
    <property type="entry name" value="REC"/>
    <property type="match status" value="1"/>
</dbReference>
<keyword evidence="1" id="KW-0597">Phosphoprotein</keyword>
<dbReference type="PROSITE" id="PS50930">
    <property type="entry name" value="HTH_LYTTR"/>
    <property type="match status" value="1"/>
</dbReference>
<sequence>MIVDDEQPAIELLEKYVSMLPNLEVVATSYSAIEASEILKKESVDLLFLDIQMPLLTGLDFLKNSKNLPKVILTTAYREYAIEGYDLDIVDYLLKPISFERFFKAVQRYYQNSDRKNIISESVPERNHIYVNVNKKNHKVNFDSILYIESLKDYIRIHTSTKSLVVRMNIGSILQELPGSQFVRVHRSYIVSKNKITAYTSTDIEIGTIEIPIGQTYKEIVEDLCRS</sequence>
<dbReference type="PROSITE" id="PS50110">
    <property type="entry name" value="RESPONSE_REGULATORY"/>
    <property type="match status" value="1"/>
</dbReference>
<name>A0ABW5LNW7_9FLAO</name>
<comment type="caution">
    <text evidence="4">The sequence shown here is derived from an EMBL/GenBank/DDBJ whole genome shotgun (WGS) entry which is preliminary data.</text>
</comment>
<dbReference type="PANTHER" id="PTHR45526">
    <property type="entry name" value="TRANSCRIPTIONAL REGULATORY PROTEIN DPIA"/>
    <property type="match status" value="1"/>
</dbReference>
<dbReference type="SMART" id="SM00850">
    <property type="entry name" value="LytTR"/>
    <property type="match status" value="1"/>
</dbReference>
<dbReference type="Pfam" id="PF04397">
    <property type="entry name" value="LytTR"/>
    <property type="match status" value="1"/>
</dbReference>
<evidence type="ECO:0000313" key="4">
    <source>
        <dbReference type="EMBL" id="MFD2566350.1"/>
    </source>
</evidence>
<dbReference type="InterPro" id="IPR051271">
    <property type="entry name" value="2C-system_Tx_regulators"/>
</dbReference>
<evidence type="ECO:0000259" key="3">
    <source>
        <dbReference type="PROSITE" id="PS50930"/>
    </source>
</evidence>
<dbReference type="Gene3D" id="2.40.50.1020">
    <property type="entry name" value="LytTr DNA-binding domain"/>
    <property type="match status" value="1"/>
</dbReference>
<proteinExistence type="predicted"/>
<dbReference type="Proteomes" id="UP001597508">
    <property type="component" value="Unassembled WGS sequence"/>
</dbReference>
<feature type="modified residue" description="4-aspartylphosphate" evidence="1">
    <location>
        <position position="50"/>
    </location>
</feature>
<evidence type="ECO:0000259" key="2">
    <source>
        <dbReference type="PROSITE" id="PS50110"/>
    </source>
</evidence>
<gene>
    <name evidence="4" type="ORF">ACFSRZ_03135</name>
</gene>
<feature type="domain" description="HTH LytTR-type" evidence="3">
    <location>
        <begin position="129"/>
        <end position="196"/>
    </location>
</feature>